<name>A0A8X6XNE9_9ARAC</name>
<organism evidence="2 3">
    <name type="scientific">Trichonephila inaurata madagascariensis</name>
    <dbReference type="NCBI Taxonomy" id="2747483"/>
    <lineage>
        <taxon>Eukaryota</taxon>
        <taxon>Metazoa</taxon>
        <taxon>Ecdysozoa</taxon>
        <taxon>Arthropoda</taxon>
        <taxon>Chelicerata</taxon>
        <taxon>Arachnida</taxon>
        <taxon>Araneae</taxon>
        <taxon>Araneomorphae</taxon>
        <taxon>Entelegynae</taxon>
        <taxon>Araneoidea</taxon>
        <taxon>Nephilidae</taxon>
        <taxon>Trichonephila</taxon>
        <taxon>Trichonephila inaurata</taxon>
    </lineage>
</organism>
<feature type="non-terminal residue" evidence="2">
    <location>
        <position position="70"/>
    </location>
</feature>
<dbReference type="AlphaFoldDB" id="A0A8X6XNE9"/>
<evidence type="ECO:0000256" key="1">
    <source>
        <dbReference type="SAM" id="MobiDB-lite"/>
    </source>
</evidence>
<evidence type="ECO:0000313" key="3">
    <source>
        <dbReference type="Proteomes" id="UP000886998"/>
    </source>
</evidence>
<dbReference type="Proteomes" id="UP000886998">
    <property type="component" value="Unassembled WGS sequence"/>
</dbReference>
<proteinExistence type="predicted"/>
<reference evidence="2" key="1">
    <citation type="submission" date="2020-08" db="EMBL/GenBank/DDBJ databases">
        <title>Multicomponent nature underlies the extraordinary mechanical properties of spider dragline silk.</title>
        <authorList>
            <person name="Kono N."/>
            <person name="Nakamura H."/>
            <person name="Mori M."/>
            <person name="Yoshida Y."/>
            <person name="Ohtoshi R."/>
            <person name="Malay A.D."/>
            <person name="Moran D.A.P."/>
            <person name="Tomita M."/>
            <person name="Numata K."/>
            <person name="Arakawa K."/>
        </authorList>
    </citation>
    <scope>NUCLEOTIDE SEQUENCE</scope>
</reference>
<evidence type="ECO:0000313" key="2">
    <source>
        <dbReference type="EMBL" id="GFY55827.1"/>
    </source>
</evidence>
<keyword evidence="3" id="KW-1185">Reference proteome</keyword>
<dbReference type="EMBL" id="BMAV01010610">
    <property type="protein sequence ID" value="GFY55827.1"/>
    <property type="molecule type" value="Genomic_DNA"/>
</dbReference>
<feature type="compositionally biased region" description="Basic and acidic residues" evidence="1">
    <location>
        <begin position="29"/>
        <end position="43"/>
    </location>
</feature>
<feature type="region of interest" description="Disordered" evidence="1">
    <location>
        <begin position="1"/>
        <end position="70"/>
    </location>
</feature>
<gene>
    <name evidence="2" type="ORF">TNIN_346051</name>
</gene>
<sequence length="70" mass="8153">MHDQGAPVWLGGRRFQEPRPYNKNPSYRQESRRQSHQEQEQELRSGQSSRQSPQRGGGMTERTPEMGGRK</sequence>
<accession>A0A8X6XNE9</accession>
<protein>
    <submittedName>
        <fullName evidence="2">Uncharacterized protein</fullName>
    </submittedName>
</protein>
<comment type="caution">
    <text evidence="2">The sequence shown here is derived from an EMBL/GenBank/DDBJ whole genome shotgun (WGS) entry which is preliminary data.</text>
</comment>
<feature type="compositionally biased region" description="Low complexity" evidence="1">
    <location>
        <begin position="44"/>
        <end position="54"/>
    </location>
</feature>